<dbReference type="Proteomes" id="UP001292079">
    <property type="component" value="Unassembled WGS sequence"/>
</dbReference>
<dbReference type="InterPro" id="IPR011990">
    <property type="entry name" value="TPR-like_helical_dom_sf"/>
</dbReference>
<protein>
    <recommendedName>
        <fullName evidence="5">Leucine-rich PPR motif-containing protein, mitochondrial</fullName>
    </recommendedName>
</protein>
<keyword evidence="4" id="KW-1185">Reference proteome</keyword>
<evidence type="ECO:0000313" key="3">
    <source>
        <dbReference type="EMBL" id="KAK4473515.1"/>
    </source>
</evidence>
<dbReference type="PANTHER" id="PTHR47939:SF1">
    <property type="entry name" value="OS04G0684500 PROTEIN"/>
    <property type="match status" value="1"/>
</dbReference>
<comment type="caution">
    <text evidence="3">The sequence shown here is derived from an EMBL/GenBank/DDBJ whole genome shotgun (WGS) entry which is preliminary data.</text>
</comment>
<sequence length="1364" mass="155579">MLVSRFSLLLRHGLPSCKISLNYRHPLSTLLLYTDCRRHNGLLNYRHEPSSEVSEIKYFLQSYKTRAALYNSEKIRQVFFHFWDEILKTGDVSLVEQYLNAKINLGIKFDSNDVLADLKNANISPSVRVLLAFVRQSCVFGDIEQAKSHIRLLRISGFTPNLYAFSLMLHGYVKAGLANEAVSLQENLSDIGLWPSRIGYKCIMYAYADLGEKLSLIRTLEEALAVLPSVEIDLTKQTDSILSPSFIFDVYTRLICAQDDTDATCNEILTKIRLPLHSTTFAQDTIKILLAHGRATAALEVFKLLDFTNTKDAFLHSLPHYAAHGGLSEEKLNLFWRIASRDDLHFKSLSNHTKSYLEQPVSKQSGDFNEKTNNPEDAVDPPNYPSSLASRLSSKRVDDPILYACALFRKGLKTNSLSFSINDIEQVFWDAVKKNSLNNVPESIKALNNLFILTKDYDGLENFLCRLVSDSPEYVNHFFNRTSILGLLTKNTQENWDLISSILKSEVMMDPNVCATIRLMENLRPLYPTLKDHVHSSWPVEILFCRLQKSGYSRKLTKLHWYIESFCKGDCADVVYLLQQQALQHGILLLPKTLKSIIATPYLIYGNLLEHPSLLPKIHELTHHYPVNLNNVCRDGLKQFDALIKIPSSSPVSIDKVVEKTVNWLTEYIPCNSFGTPINSFSTDIPTWLVICQRLFQVGSVFKDPVNWMYLASKWLEKTNDQVEYLNCYKDWFTYAPNNSTSTALLIAALNDSKSREWALSILSERNDAIYDIIVSDSLHNLADENQSCLAEIITEFGKTNTLAIARQIYRCGFDAPTLQCIINKLPEDELVNELVKLCAAKDSWLIPMSDFISEHFPEKKITFYNNLLTLLQTKKYCLNTLVSATKCIKNSLDLSQLDPVNKWLIGAVTKLSDFADMPDKLLFNELESVLSKNGLLSSAIINDLRTTIPSRNYTILIELLKSMDDKTLDIVVPFVIYSFLTNHSFEKTTNLLHFTADIRERKLLSMFCKYVVPLMNTRLVSCYLALEDYSSSKSLDWLSVTGVKYFTLEPLRLKEKRNATMETTQEYVKTLPKASMSEFAESLVNQERDYKYLGYTLLSIERSWDIQKKLILMYNLVNLGAESLVSRILWSFPDADKNKYYPLKLLAHLIRMFSNPDNKIIHKCESVNVVIQQLTDLPSDDLVTIICNPHMDSLFRLWPVERITNLIKIVNKVTESGISSASSHLAGVLVNRGLYDQIDNLTKLNKPIPPMCLAGSSRYPLTESSFLSTLEFLNTNDPEHIVEFLDNCFLISVESTTNHNKLFDLIRLLTSLSYKSNLCKSLSPSIAQNICKYLEKCNEIPEDILHVRRSILHDNKLMDNDCR</sequence>
<dbReference type="InterPro" id="IPR002885">
    <property type="entry name" value="PPR_rpt"/>
</dbReference>
<reference evidence="3" key="2">
    <citation type="journal article" date="2023" name="Infect Dis Poverty">
        <title>Chromosome-scale genome of the human blood fluke Schistosoma mekongi and its implications for public health.</title>
        <authorList>
            <person name="Zhou M."/>
            <person name="Xu L."/>
            <person name="Xu D."/>
            <person name="Chen W."/>
            <person name="Khan J."/>
            <person name="Hu Y."/>
            <person name="Huang H."/>
            <person name="Wei H."/>
            <person name="Zhang Y."/>
            <person name="Chusongsang P."/>
            <person name="Tanasarnprasert K."/>
            <person name="Hu X."/>
            <person name="Limpanont Y."/>
            <person name="Lv Z."/>
        </authorList>
    </citation>
    <scope>NUCLEOTIDE SEQUENCE</scope>
    <source>
        <strain evidence="3">LV_2022a</strain>
    </source>
</reference>
<proteinExistence type="predicted"/>
<dbReference type="InterPro" id="IPR050667">
    <property type="entry name" value="PPR-containing_protein"/>
</dbReference>
<feature type="repeat" description="PPR" evidence="1">
    <location>
        <begin position="161"/>
        <end position="195"/>
    </location>
</feature>
<accession>A0AAE2D818</accession>
<dbReference type="EMBL" id="JALJAT010000002">
    <property type="protein sequence ID" value="KAK4473515.1"/>
    <property type="molecule type" value="Genomic_DNA"/>
</dbReference>
<dbReference type="PANTHER" id="PTHR47939">
    <property type="entry name" value="MEMBRANE-ASSOCIATED SALT-INDUCIBLE PROTEIN-LIKE"/>
    <property type="match status" value="1"/>
</dbReference>
<evidence type="ECO:0000256" key="2">
    <source>
        <dbReference type="SAM" id="MobiDB-lite"/>
    </source>
</evidence>
<gene>
    <name evidence="3" type="ORF">MN116_002598</name>
</gene>
<evidence type="ECO:0000313" key="4">
    <source>
        <dbReference type="Proteomes" id="UP001292079"/>
    </source>
</evidence>
<evidence type="ECO:0008006" key="5">
    <source>
        <dbReference type="Google" id="ProtNLM"/>
    </source>
</evidence>
<name>A0AAE2D818_SCHME</name>
<organism evidence="3 4">
    <name type="scientific">Schistosoma mekongi</name>
    <name type="common">Parasitic worm</name>
    <dbReference type="NCBI Taxonomy" id="38744"/>
    <lineage>
        <taxon>Eukaryota</taxon>
        <taxon>Metazoa</taxon>
        <taxon>Spiralia</taxon>
        <taxon>Lophotrochozoa</taxon>
        <taxon>Platyhelminthes</taxon>
        <taxon>Trematoda</taxon>
        <taxon>Digenea</taxon>
        <taxon>Strigeidida</taxon>
        <taxon>Schistosomatoidea</taxon>
        <taxon>Schistosomatidae</taxon>
        <taxon>Schistosoma</taxon>
    </lineage>
</organism>
<evidence type="ECO:0000256" key="1">
    <source>
        <dbReference type="PROSITE-ProRule" id="PRU00708"/>
    </source>
</evidence>
<feature type="region of interest" description="Disordered" evidence="2">
    <location>
        <begin position="359"/>
        <end position="391"/>
    </location>
</feature>
<dbReference type="Gene3D" id="1.25.40.10">
    <property type="entry name" value="Tetratricopeptide repeat domain"/>
    <property type="match status" value="1"/>
</dbReference>
<reference evidence="3" key="1">
    <citation type="submission" date="2022-04" db="EMBL/GenBank/DDBJ databases">
        <authorList>
            <person name="Xu L."/>
            <person name="Lv Z."/>
        </authorList>
    </citation>
    <scope>NUCLEOTIDE SEQUENCE</scope>
    <source>
        <strain evidence="3">LV_2022a</strain>
    </source>
</reference>
<dbReference type="PROSITE" id="PS51375">
    <property type="entry name" value="PPR"/>
    <property type="match status" value="1"/>
</dbReference>